<dbReference type="EMBL" id="WBMT01000008">
    <property type="protein sequence ID" value="KAB2347758.1"/>
    <property type="molecule type" value="Genomic_DNA"/>
</dbReference>
<accession>A0A6H9YKL0</accession>
<dbReference type="RefSeq" id="WP_151561381.1">
    <property type="nucleotide sequence ID" value="NZ_WBMT01000008.1"/>
</dbReference>
<sequence>MSNIETGATGAARAEFAGVTLHLLRRYAASVPTAQRNDVDNAVWKALDRVPDAKRVAERLVQATDKLADEKKRARFGGTYAFKPASTTVPRRELEAIAGRLGTTSATTAPAAPSAAPPHTYELQFSHMICDDESNPEPLGRDEPYTVFSMITQRQADEGEPARSLRTPVYKANDGDRNPATGSQKLRLFGPSGAAAISSDVLLTATHFEHDLGDLAEIVADIGEILTTVAALAESIGLPVVAVVAGALSSIAAFVASIGADDPVGEPQALVLTQALADSKTQNSALVTLPAMKFDGGNENGIYRVFLTLRRAS</sequence>
<reference evidence="1 2" key="1">
    <citation type="submission" date="2019-09" db="EMBL/GenBank/DDBJ databases">
        <title>Actinomadura physcomitrii sp. nov., a novel actinomycete isolated from moss [Physcomitrium sphaericum (Ludw) Fuernr].</title>
        <authorList>
            <person name="Zhuang X."/>
            <person name="Liu C."/>
        </authorList>
    </citation>
    <scope>NUCLEOTIDE SEQUENCE [LARGE SCALE GENOMIC DNA]</scope>
    <source>
        <strain evidence="1 2">HMC1</strain>
    </source>
</reference>
<dbReference type="AlphaFoldDB" id="A0A6H9YKL0"/>
<dbReference type="Proteomes" id="UP000468735">
    <property type="component" value="Unassembled WGS sequence"/>
</dbReference>
<evidence type="ECO:0000313" key="1">
    <source>
        <dbReference type="EMBL" id="KAB2347758.1"/>
    </source>
</evidence>
<dbReference type="OrthoDB" id="9824170at2"/>
<keyword evidence="2" id="KW-1185">Reference proteome</keyword>
<protein>
    <submittedName>
        <fullName evidence="1">Uncharacterized protein</fullName>
    </submittedName>
</protein>
<name>A0A6H9YKL0_9ACTN</name>
<evidence type="ECO:0000313" key="2">
    <source>
        <dbReference type="Proteomes" id="UP000468735"/>
    </source>
</evidence>
<organism evidence="1 2">
    <name type="scientific">Actinomadura rudentiformis</name>
    <dbReference type="NCBI Taxonomy" id="359158"/>
    <lineage>
        <taxon>Bacteria</taxon>
        <taxon>Bacillati</taxon>
        <taxon>Actinomycetota</taxon>
        <taxon>Actinomycetes</taxon>
        <taxon>Streptosporangiales</taxon>
        <taxon>Thermomonosporaceae</taxon>
        <taxon>Actinomadura</taxon>
    </lineage>
</organism>
<proteinExistence type="predicted"/>
<gene>
    <name evidence="1" type="ORF">F8566_17790</name>
</gene>
<comment type="caution">
    <text evidence="1">The sequence shown here is derived from an EMBL/GenBank/DDBJ whole genome shotgun (WGS) entry which is preliminary data.</text>
</comment>